<dbReference type="SUPFAM" id="SSF53167">
    <property type="entry name" value="Purine and uridine phosphorylases"/>
    <property type="match status" value="1"/>
</dbReference>
<proteinExistence type="predicted"/>
<feature type="domain" description="Nucleoside phosphorylase" evidence="4">
    <location>
        <begin position="63"/>
        <end position="253"/>
    </location>
</feature>
<evidence type="ECO:0000256" key="2">
    <source>
        <dbReference type="ARBA" id="ARBA00021980"/>
    </source>
</evidence>
<dbReference type="PANTHER" id="PTHR43691:SF11">
    <property type="entry name" value="FI09636P-RELATED"/>
    <property type="match status" value="1"/>
</dbReference>
<comment type="catalytic activity">
    <reaction evidence="3">
        <text>uridine + phosphate = alpha-D-ribose 1-phosphate + uracil</text>
        <dbReference type="Rhea" id="RHEA:24388"/>
        <dbReference type="ChEBI" id="CHEBI:16704"/>
        <dbReference type="ChEBI" id="CHEBI:17568"/>
        <dbReference type="ChEBI" id="CHEBI:43474"/>
        <dbReference type="ChEBI" id="CHEBI:57720"/>
        <dbReference type="EC" id="2.4.2.3"/>
    </reaction>
</comment>
<name>A0A6J4PMJ8_9ACTN</name>
<dbReference type="AlphaFoldDB" id="A0A6J4PMJ8"/>
<evidence type="ECO:0000256" key="1">
    <source>
        <dbReference type="ARBA" id="ARBA00011888"/>
    </source>
</evidence>
<dbReference type="EMBL" id="CADCVA010000181">
    <property type="protein sequence ID" value="CAA9418932.1"/>
    <property type="molecule type" value="Genomic_DNA"/>
</dbReference>
<evidence type="ECO:0000259" key="4">
    <source>
        <dbReference type="Pfam" id="PF01048"/>
    </source>
</evidence>
<dbReference type="Pfam" id="PF01048">
    <property type="entry name" value="PNP_UDP_1"/>
    <property type="match status" value="1"/>
</dbReference>
<sequence>MSWPFETSEPFITPSRGTEFQRRRHGLTPEEWALPPTLVATFQKDAYRRMLERAGVDAKNSADRAVGEVDGVPCALARIGIGAPAAALLLEDSVARGVRSVHVVGSAGSLQRHLPIGSTVIVTGAEREDGTSHHYLPAGEIVSADPELMAALEECSVTRGAGPVRGRSWTIDAPYRETVGAIRRHREAGVSIVEMEAAAIFAVARVRGVRAALIVAVSDELFGHEWNVGFGHDVYLDSLTRAADAAMDAVHSFLPA</sequence>
<dbReference type="Gene3D" id="3.40.50.1580">
    <property type="entry name" value="Nucleoside phosphorylase domain"/>
    <property type="match status" value="1"/>
</dbReference>
<dbReference type="InterPro" id="IPR000845">
    <property type="entry name" value="Nucleoside_phosphorylase_d"/>
</dbReference>
<evidence type="ECO:0000256" key="3">
    <source>
        <dbReference type="ARBA" id="ARBA00048447"/>
    </source>
</evidence>
<dbReference type="InterPro" id="IPR035994">
    <property type="entry name" value="Nucleoside_phosphorylase_sf"/>
</dbReference>
<accession>A0A6J4PMJ8</accession>
<dbReference type="GO" id="GO:0005829">
    <property type="term" value="C:cytosol"/>
    <property type="evidence" value="ECO:0007669"/>
    <property type="project" value="TreeGrafter"/>
</dbReference>
<dbReference type="GO" id="GO:0009116">
    <property type="term" value="P:nucleoside metabolic process"/>
    <property type="evidence" value="ECO:0007669"/>
    <property type="project" value="InterPro"/>
</dbReference>
<gene>
    <name evidence="5" type="ORF">AVDCRST_MAG82-1294</name>
</gene>
<dbReference type="GO" id="GO:0004850">
    <property type="term" value="F:uridine phosphorylase activity"/>
    <property type="evidence" value="ECO:0007669"/>
    <property type="project" value="UniProtKB-EC"/>
</dbReference>
<dbReference type="PANTHER" id="PTHR43691">
    <property type="entry name" value="URIDINE PHOSPHORYLASE"/>
    <property type="match status" value="1"/>
</dbReference>
<evidence type="ECO:0000313" key="5">
    <source>
        <dbReference type="EMBL" id="CAA9418932.1"/>
    </source>
</evidence>
<reference evidence="5" key="1">
    <citation type="submission" date="2020-02" db="EMBL/GenBank/DDBJ databases">
        <authorList>
            <person name="Meier V. D."/>
        </authorList>
    </citation>
    <scope>NUCLEOTIDE SEQUENCE</scope>
    <source>
        <strain evidence="5">AVDCRST_MAG82</strain>
    </source>
</reference>
<dbReference type="EC" id="2.4.2.3" evidence="1"/>
<dbReference type="CDD" id="cd09007">
    <property type="entry name" value="NP-I_spr0068"/>
    <property type="match status" value="1"/>
</dbReference>
<organism evidence="5">
    <name type="scientific">uncultured Rubrobacteraceae bacterium</name>
    <dbReference type="NCBI Taxonomy" id="349277"/>
    <lineage>
        <taxon>Bacteria</taxon>
        <taxon>Bacillati</taxon>
        <taxon>Actinomycetota</taxon>
        <taxon>Rubrobacteria</taxon>
        <taxon>Rubrobacterales</taxon>
        <taxon>Rubrobacteraceae</taxon>
        <taxon>environmental samples</taxon>
    </lineage>
</organism>
<protein>
    <recommendedName>
        <fullName evidence="2">Uridine phosphorylase</fullName>
        <ecNumber evidence="1">2.4.2.3</ecNumber>
    </recommendedName>
</protein>